<dbReference type="GO" id="GO:0008643">
    <property type="term" value="P:carbohydrate transport"/>
    <property type="evidence" value="ECO:0007669"/>
    <property type="project" value="InterPro"/>
</dbReference>
<feature type="transmembrane region" description="Helical" evidence="2">
    <location>
        <begin position="49"/>
        <end position="69"/>
    </location>
</feature>
<keyword evidence="2" id="KW-0472">Membrane</keyword>
<feature type="transmembrane region" description="Helical" evidence="2">
    <location>
        <begin position="363"/>
        <end position="388"/>
    </location>
</feature>
<evidence type="ECO:0000313" key="4">
    <source>
        <dbReference type="Proteomes" id="UP000321659"/>
    </source>
</evidence>
<dbReference type="Pfam" id="PF13347">
    <property type="entry name" value="MFS_2"/>
    <property type="match status" value="1"/>
</dbReference>
<dbReference type="CDD" id="cd17332">
    <property type="entry name" value="MFS_MelB_like"/>
    <property type="match status" value="1"/>
</dbReference>
<dbReference type="EMBL" id="SRRQ01000001">
    <property type="protein sequence ID" value="TWW11969.1"/>
    <property type="molecule type" value="Genomic_DNA"/>
</dbReference>
<evidence type="ECO:0000313" key="3">
    <source>
        <dbReference type="EMBL" id="TWW11969.1"/>
    </source>
</evidence>
<dbReference type="PANTHER" id="PTHR11328:SF24">
    <property type="entry name" value="MAJOR FACILITATOR SUPERFAMILY (MFS) PROFILE DOMAIN-CONTAINING PROTEIN"/>
    <property type="match status" value="1"/>
</dbReference>
<name>A0A5C6MCU4_9LACO</name>
<dbReference type="GO" id="GO:0005886">
    <property type="term" value="C:plasma membrane"/>
    <property type="evidence" value="ECO:0007669"/>
    <property type="project" value="TreeGrafter"/>
</dbReference>
<dbReference type="SUPFAM" id="SSF103473">
    <property type="entry name" value="MFS general substrate transporter"/>
    <property type="match status" value="1"/>
</dbReference>
<evidence type="ECO:0000256" key="1">
    <source>
        <dbReference type="ARBA" id="ARBA00022597"/>
    </source>
</evidence>
<keyword evidence="1" id="KW-0813">Transport</keyword>
<dbReference type="RefSeq" id="WP_146302297.1">
    <property type="nucleotide sequence ID" value="NZ_JANXKU010000001.1"/>
</dbReference>
<accession>A0A5C6MCU4</accession>
<proteinExistence type="predicted"/>
<feature type="transmembrane region" description="Helical" evidence="2">
    <location>
        <begin position="191"/>
        <end position="213"/>
    </location>
</feature>
<feature type="transmembrane region" description="Helical" evidence="2">
    <location>
        <begin position="90"/>
        <end position="107"/>
    </location>
</feature>
<dbReference type="NCBIfam" id="TIGR00792">
    <property type="entry name" value="gph"/>
    <property type="match status" value="1"/>
</dbReference>
<sequence length="454" mass="49696">MENKVDASLNQVEEIPLFRKLSYSLTDFGGNILFVSISTYLLYFYTDVFGIGIGVAGTILLVTRCVDMFDAPIWGFLIDHTHTKWGQSRPYFLWLCIPFAFFTWLTFTTPNLSGSSKIIYASVVYVIAGILYTGISTPMTSILPNLTNDSDQRTVLNSYRMVGGNVGLLVANGVVLPLVQILGQGNDQRGFSYTMIALGIVSIIAFLIAFLNLREINTTITKSISLRQSVKATKSNWPWILLVISNLLYWIGTTVRSSGMIYYFQYNIHAKSLVAVAGSLSVVAVIGMVSIPLLVKRTNKRTVLIGALLIGALCNMLLQVVGSNQVWVVVLYCLGSIGTGVAAAMPFLMLADAVDFGQWKTGIRASGFLTAIGSAFCVKAGSGIGGFIPSQVMQFFGYIPNHTQTSQSLLGINLSFVWIPAILFILASVPMFFYGKFEKNEDKVRAELAKQDMA</sequence>
<feature type="transmembrane region" description="Helical" evidence="2">
    <location>
        <begin position="302"/>
        <end position="321"/>
    </location>
</feature>
<dbReference type="Proteomes" id="UP000321659">
    <property type="component" value="Unassembled WGS sequence"/>
</dbReference>
<dbReference type="InterPro" id="IPR001927">
    <property type="entry name" value="Na/Gal_symport"/>
</dbReference>
<feature type="transmembrane region" description="Helical" evidence="2">
    <location>
        <begin position="408"/>
        <end position="435"/>
    </location>
</feature>
<feature type="transmembrane region" description="Helical" evidence="2">
    <location>
        <begin position="327"/>
        <end position="351"/>
    </location>
</feature>
<keyword evidence="1" id="KW-0762">Sugar transport</keyword>
<dbReference type="InterPro" id="IPR036259">
    <property type="entry name" value="MFS_trans_sf"/>
</dbReference>
<evidence type="ECO:0000256" key="2">
    <source>
        <dbReference type="SAM" id="Phobius"/>
    </source>
</evidence>
<dbReference type="Gene3D" id="1.20.1250.20">
    <property type="entry name" value="MFS general substrate transporter like domains"/>
    <property type="match status" value="2"/>
</dbReference>
<feature type="transmembrane region" description="Helical" evidence="2">
    <location>
        <begin position="161"/>
        <end position="179"/>
    </location>
</feature>
<keyword evidence="2" id="KW-0812">Transmembrane</keyword>
<feature type="transmembrane region" description="Helical" evidence="2">
    <location>
        <begin position="234"/>
        <end position="252"/>
    </location>
</feature>
<dbReference type="GO" id="GO:0015293">
    <property type="term" value="F:symporter activity"/>
    <property type="evidence" value="ECO:0007669"/>
    <property type="project" value="InterPro"/>
</dbReference>
<dbReference type="InterPro" id="IPR039672">
    <property type="entry name" value="MFS_2"/>
</dbReference>
<feature type="transmembrane region" description="Helical" evidence="2">
    <location>
        <begin position="119"/>
        <end position="140"/>
    </location>
</feature>
<reference evidence="3 4" key="1">
    <citation type="submission" date="2019-04" db="EMBL/GenBank/DDBJ databases">
        <title>In vitro growth and metabolic characteristics of meat-borne Lactobacillus algidus strains.</title>
        <authorList>
            <person name="Sade E."/>
            <person name="Per J."/>
            <person name="Tytti H."/>
            <person name="Johanna B.K."/>
        </authorList>
    </citation>
    <scope>NUCLEOTIDE SEQUENCE [LARGE SCALE GENOMIC DNA]</scope>
    <source>
        <strain evidence="3 4">LTS37-1</strain>
    </source>
</reference>
<keyword evidence="2" id="KW-1133">Transmembrane helix</keyword>
<comment type="caution">
    <text evidence="3">The sequence shown here is derived from an EMBL/GenBank/DDBJ whole genome shotgun (WGS) entry which is preliminary data.</text>
</comment>
<organism evidence="3 4">
    <name type="scientific">Dellaglioa algida</name>
    <dbReference type="NCBI Taxonomy" id="105612"/>
    <lineage>
        <taxon>Bacteria</taxon>
        <taxon>Bacillati</taxon>
        <taxon>Bacillota</taxon>
        <taxon>Bacilli</taxon>
        <taxon>Lactobacillales</taxon>
        <taxon>Lactobacillaceae</taxon>
        <taxon>Dellaglioa</taxon>
    </lineage>
</organism>
<dbReference type="AlphaFoldDB" id="A0A5C6MCU4"/>
<feature type="transmembrane region" description="Helical" evidence="2">
    <location>
        <begin position="272"/>
        <end position="295"/>
    </location>
</feature>
<protein>
    <submittedName>
        <fullName evidence="3">Sodium:solute symporter</fullName>
    </submittedName>
</protein>
<gene>
    <name evidence="3" type="ORF">LABALGLTS371_01800</name>
</gene>
<dbReference type="GO" id="GO:0006814">
    <property type="term" value="P:sodium ion transport"/>
    <property type="evidence" value="ECO:0007669"/>
    <property type="project" value="InterPro"/>
</dbReference>
<dbReference type="PANTHER" id="PTHR11328">
    <property type="entry name" value="MAJOR FACILITATOR SUPERFAMILY DOMAIN-CONTAINING PROTEIN"/>
    <property type="match status" value="1"/>
</dbReference>